<dbReference type="KEGG" id="nbr:O3I_021965"/>
<feature type="signal peptide" evidence="1">
    <location>
        <begin position="1"/>
        <end position="19"/>
    </location>
</feature>
<dbReference type="HOGENOM" id="CLU_1843032_0_0_11"/>
<keyword evidence="1" id="KW-0732">Signal</keyword>
<organism evidence="3 4">
    <name type="scientific">Nocardia brasiliensis (strain ATCC 700358 / HUJEG-1)</name>
    <dbReference type="NCBI Taxonomy" id="1133849"/>
    <lineage>
        <taxon>Bacteria</taxon>
        <taxon>Bacillati</taxon>
        <taxon>Actinomycetota</taxon>
        <taxon>Actinomycetes</taxon>
        <taxon>Mycobacteriales</taxon>
        <taxon>Nocardiaceae</taxon>
        <taxon>Nocardia</taxon>
    </lineage>
</organism>
<dbReference type="Proteomes" id="UP000006304">
    <property type="component" value="Chromosome"/>
</dbReference>
<dbReference type="InterPro" id="IPR025240">
    <property type="entry name" value="DUF4189"/>
</dbReference>
<feature type="domain" description="DUF4189" evidence="2">
    <location>
        <begin position="24"/>
        <end position="105"/>
    </location>
</feature>
<dbReference type="AlphaFoldDB" id="K0ERD1"/>
<feature type="chain" id="PRO_5003830995" description="DUF4189 domain-containing protein" evidence="1">
    <location>
        <begin position="20"/>
        <end position="139"/>
    </location>
</feature>
<accession>K0ERD1</accession>
<dbReference type="Pfam" id="PF13827">
    <property type="entry name" value="DUF4189"/>
    <property type="match status" value="1"/>
</dbReference>
<name>K0ERD1_NOCB7</name>
<dbReference type="STRING" id="1133849.O3I_021965"/>
<evidence type="ECO:0000259" key="2">
    <source>
        <dbReference type="Pfam" id="PF13827"/>
    </source>
</evidence>
<sequence>MVIPLAGAIAGAAAGPAHAAGNLYGAIAVGNHQVGYVTDYPTQAAADQAAKDACGVSYCTVKLQIKDSCGAAAQFDSRGLWGPLTMFYYGTGATAADAERMALAQVPHTPFGTMMGLALGSSMHLDPFIRATVCTSNAG</sequence>
<reference evidence="3 4" key="1">
    <citation type="journal article" date="2012" name="J. Bacteriol.">
        <title>Complete genome sequence of Nocardia brasiliensis HUJEG-1.</title>
        <authorList>
            <person name="Vera-Cabrera L."/>
            <person name="Ortiz-Lopez R."/>
            <person name="Elizondo-Gonzalez R."/>
            <person name="Perez-Maya A.A."/>
            <person name="Ocampo-Candiani J."/>
        </authorList>
    </citation>
    <scope>NUCLEOTIDE SEQUENCE [LARGE SCALE GENOMIC DNA]</scope>
    <source>
        <strain evidence="4">ATCC 700358</strain>
    </source>
</reference>
<evidence type="ECO:0000256" key="1">
    <source>
        <dbReference type="SAM" id="SignalP"/>
    </source>
</evidence>
<keyword evidence="4" id="KW-1185">Reference proteome</keyword>
<proteinExistence type="predicted"/>
<dbReference type="EMBL" id="CP003876">
    <property type="protein sequence ID" value="AFU02348.1"/>
    <property type="molecule type" value="Genomic_DNA"/>
</dbReference>
<evidence type="ECO:0000313" key="3">
    <source>
        <dbReference type="EMBL" id="AFU02348.1"/>
    </source>
</evidence>
<protein>
    <recommendedName>
        <fullName evidence="2">DUF4189 domain-containing protein</fullName>
    </recommendedName>
</protein>
<evidence type="ECO:0000313" key="4">
    <source>
        <dbReference type="Proteomes" id="UP000006304"/>
    </source>
</evidence>
<gene>
    <name evidence="3" type="ORF">O3I_021965</name>
</gene>